<accession>A0A8W8M0S2</accession>
<evidence type="ECO:0000256" key="1">
    <source>
        <dbReference type="SAM" id="Phobius"/>
    </source>
</evidence>
<evidence type="ECO:0000313" key="3">
    <source>
        <dbReference type="Proteomes" id="UP000005408"/>
    </source>
</evidence>
<reference evidence="2" key="1">
    <citation type="submission" date="2022-08" db="UniProtKB">
        <authorList>
            <consortium name="EnsemblMetazoa"/>
        </authorList>
    </citation>
    <scope>IDENTIFICATION</scope>
    <source>
        <strain evidence="2">05x7-T-G4-1.051#20</strain>
    </source>
</reference>
<keyword evidence="1" id="KW-0812">Transmembrane</keyword>
<dbReference type="EnsemblMetazoa" id="G30660.1">
    <property type="protein sequence ID" value="G30660.1:cds"/>
    <property type="gene ID" value="G30660"/>
</dbReference>
<feature type="transmembrane region" description="Helical" evidence="1">
    <location>
        <begin position="66"/>
        <end position="91"/>
    </location>
</feature>
<keyword evidence="1" id="KW-0472">Membrane</keyword>
<keyword evidence="3" id="KW-1185">Reference proteome</keyword>
<sequence>MAEENRGRGYCPTYGEGNGSRQLDVAITMVNIETAENKKSIVMSPKYNEAEKADMMQRCNDIRKSCTFGFMVLLILMAVTVLSILCTILFGEDIYKSLFSK</sequence>
<dbReference type="AlphaFoldDB" id="A0A8W8M0S2"/>
<organism evidence="2 3">
    <name type="scientific">Magallana gigas</name>
    <name type="common">Pacific oyster</name>
    <name type="synonym">Crassostrea gigas</name>
    <dbReference type="NCBI Taxonomy" id="29159"/>
    <lineage>
        <taxon>Eukaryota</taxon>
        <taxon>Metazoa</taxon>
        <taxon>Spiralia</taxon>
        <taxon>Lophotrochozoa</taxon>
        <taxon>Mollusca</taxon>
        <taxon>Bivalvia</taxon>
        <taxon>Autobranchia</taxon>
        <taxon>Pteriomorphia</taxon>
        <taxon>Ostreida</taxon>
        <taxon>Ostreoidea</taxon>
        <taxon>Ostreidae</taxon>
        <taxon>Magallana</taxon>
    </lineage>
</organism>
<evidence type="ECO:0000313" key="2">
    <source>
        <dbReference type="EnsemblMetazoa" id="G30660.1:cds"/>
    </source>
</evidence>
<name>A0A8W8M0S2_MAGGI</name>
<dbReference type="Proteomes" id="UP000005408">
    <property type="component" value="Unassembled WGS sequence"/>
</dbReference>
<proteinExistence type="predicted"/>
<protein>
    <submittedName>
        <fullName evidence="2">Uncharacterized protein</fullName>
    </submittedName>
</protein>
<keyword evidence="1" id="KW-1133">Transmembrane helix</keyword>